<name>A0ABD2IXT5_HETSC</name>
<comment type="caution">
    <text evidence="1">The sequence shown here is derived from an EMBL/GenBank/DDBJ whole genome shotgun (WGS) entry which is preliminary data.</text>
</comment>
<proteinExistence type="predicted"/>
<dbReference type="EMBL" id="JBICCN010000234">
    <property type="protein sequence ID" value="KAL3084478.1"/>
    <property type="molecule type" value="Genomic_DNA"/>
</dbReference>
<dbReference type="Proteomes" id="UP001620645">
    <property type="component" value="Unassembled WGS sequence"/>
</dbReference>
<reference evidence="1 2" key="1">
    <citation type="submission" date="2024-10" db="EMBL/GenBank/DDBJ databases">
        <authorList>
            <person name="Kim D."/>
        </authorList>
    </citation>
    <scope>NUCLEOTIDE SEQUENCE [LARGE SCALE GENOMIC DNA]</scope>
    <source>
        <strain evidence="1">Taebaek</strain>
    </source>
</reference>
<evidence type="ECO:0000313" key="1">
    <source>
        <dbReference type="EMBL" id="KAL3084478.1"/>
    </source>
</evidence>
<keyword evidence="2" id="KW-1185">Reference proteome</keyword>
<evidence type="ECO:0000313" key="2">
    <source>
        <dbReference type="Proteomes" id="UP001620645"/>
    </source>
</evidence>
<sequence length="635" mass="72993">MPTENQIDDGTAFKTMHERIFGKFLNSKAFRDKLKTNGKGQQQNEAQKSDEQTFVPPLFTDGELYDLANVYKQVFKNDSSDSAIKELNVHAAHFRYKDTINALIWQISAMETAQNEKLEKIRTLILDIVQIENFGEQLANTEEKRKKICLMENFLDWMTKNGTLFTESAEWRNYLTSIAIKTEAMSESVQPSDSDFVWHKMDCENAENVDKVFEQEIKGNKILRIHSSILFHLIEVIPEFYTFLKENAHEFATIKKLSQEKKVASFYENIFDAQNTEAARTKEMELALIRAVQHILLNDQREKTAVQSQSQKDEPHTLFLFMVLSLFDVFNDEVPAGRTMRMLCMALPSAKETTPKGKRQRNAKRGTIGQLLEKCLGDDIQNIERQTFADQRKISAQWHGQFFAHYLPNFPANDPLLKRIRQTIGALHTLNLLMGGDELDNLMAKNELVPAKLSYFPLSLFTNKNHLLLANYAQIVRGGGQKGVDQLSARLMSDLLVLMDNTDQIGAQIGSKHLTNLWWLNFRLLYETVAADSENVPKCALLLKNLLEEMDKFLDSNKKMLIGNSNSKTNIGIVWLMKWKEAIGKTEIQWHGQKHEQIVAINEKVQKMHMDKLGKLMANERRGENDEFEQILHGE</sequence>
<gene>
    <name evidence="1" type="ORF">niasHS_009249</name>
</gene>
<accession>A0ABD2IXT5</accession>
<dbReference type="AlphaFoldDB" id="A0ABD2IXT5"/>
<protein>
    <submittedName>
        <fullName evidence="1">Uncharacterized protein</fullName>
    </submittedName>
</protein>
<organism evidence="1 2">
    <name type="scientific">Heterodera schachtii</name>
    <name type="common">Sugarbeet cyst nematode worm</name>
    <name type="synonym">Tylenchus schachtii</name>
    <dbReference type="NCBI Taxonomy" id="97005"/>
    <lineage>
        <taxon>Eukaryota</taxon>
        <taxon>Metazoa</taxon>
        <taxon>Ecdysozoa</taxon>
        <taxon>Nematoda</taxon>
        <taxon>Chromadorea</taxon>
        <taxon>Rhabditida</taxon>
        <taxon>Tylenchina</taxon>
        <taxon>Tylenchomorpha</taxon>
        <taxon>Tylenchoidea</taxon>
        <taxon>Heteroderidae</taxon>
        <taxon>Heteroderinae</taxon>
        <taxon>Heterodera</taxon>
    </lineage>
</organism>